<dbReference type="OrthoDB" id="6492516at2"/>
<dbReference type="Proteomes" id="UP000035909">
    <property type="component" value="Unassembled WGS sequence"/>
</dbReference>
<dbReference type="RefSeq" id="WP_047887816.1">
    <property type="nucleotide sequence ID" value="NZ_LDOU01000035.1"/>
</dbReference>
<reference evidence="1 2" key="1">
    <citation type="submission" date="2015-05" db="EMBL/GenBank/DDBJ databases">
        <title>Photobacterium galathea sp. nov.</title>
        <authorList>
            <person name="Machado H."/>
            <person name="Gram L."/>
        </authorList>
    </citation>
    <scope>NUCLEOTIDE SEQUENCE [LARGE SCALE GENOMIC DNA]</scope>
    <source>
        <strain evidence="1 2">DSM 22954</strain>
    </source>
</reference>
<dbReference type="PATRIC" id="fig|320778.3.peg.5155"/>
<protein>
    <recommendedName>
        <fullName evidence="3">Flavoprotein</fullName>
    </recommendedName>
</protein>
<dbReference type="AlphaFoldDB" id="A0A0J1GXD0"/>
<proteinExistence type="predicted"/>
<keyword evidence="2" id="KW-1185">Reference proteome</keyword>
<gene>
    <name evidence="1" type="ORF">ABT57_24110</name>
</gene>
<organism evidence="1 2">
    <name type="scientific">Photobacterium ganghwense</name>
    <dbReference type="NCBI Taxonomy" id="320778"/>
    <lineage>
        <taxon>Bacteria</taxon>
        <taxon>Pseudomonadati</taxon>
        <taxon>Pseudomonadota</taxon>
        <taxon>Gammaproteobacteria</taxon>
        <taxon>Vibrionales</taxon>
        <taxon>Vibrionaceae</taxon>
        <taxon>Photobacterium</taxon>
    </lineage>
</organism>
<evidence type="ECO:0000313" key="1">
    <source>
        <dbReference type="EMBL" id="KLV04328.1"/>
    </source>
</evidence>
<name>A0A0J1GXD0_9GAMM</name>
<sequence length="228" mass="25370">MDEQQLRVLVDRILAEQRARTLMIVTPATGYRSEIAARLRQWESIRWEILACEGTEEELVVLDGIGQPVQWDGKLPTEWLDRFDQIVMPFLDFATLAEISLGVYHSPASQLCQYALMKGIPVFAFDYQCNPASELNQLVGLDRSQAMAARVVSQLAQVRALGMITGTLSQVEAAINGKDVAESESSELSKPSGYITLSDVKKRGVGTFTLQDNLTDLAAEYLREQQQS</sequence>
<dbReference type="EMBL" id="LDOU01000035">
    <property type="protein sequence ID" value="KLV04328.1"/>
    <property type="molecule type" value="Genomic_DNA"/>
</dbReference>
<dbReference type="STRING" id="320778.ABT57_24110"/>
<evidence type="ECO:0008006" key="3">
    <source>
        <dbReference type="Google" id="ProtNLM"/>
    </source>
</evidence>
<evidence type="ECO:0000313" key="2">
    <source>
        <dbReference type="Proteomes" id="UP000035909"/>
    </source>
</evidence>
<comment type="caution">
    <text evidence="1">The sequence shown here is derived from an EMBL/GenBank/DDBJ whole genome shotgun (WGS) entry which is preliminary data.</text>
</comment>
<accession>A0A0J1GXD0</accession>